<evidence type="ECO:0000313" key="2">
    <source>
        <dbReference type="Proteomes" id="UP000274358"/>
    </source>
</evidence>
<protein>
    <submittedName>
        <fullName evidence="1">Uncharacterized protein</fullName>
    </submittedName>
</protein>
<dbReference type="AlphaFoldDB" id="A0A432M2J2"/>
<keyword evidence="2" id="KW-1185">Reference proteome</keyword>
<evidence type="ECO:0000313" key="1">
    <source>
        <dbReference type="EMBL" id="RUL72522.1"/>
    </source>
</evidence>
<reference evidence="1 2" key="1">
    <citation type="submission" date="2018-12" db="EMBL/GenBank/DDBJ databases">
        <title>Dyella dinghuensis sp. nov. DHOA06 and Dyella choica sp. nov. 4M-K27, isolated from forest soil.</title>
        <authorList>
            <person name="Qiu L.-H."/>
            <person name="Gao Z.-H."/>
        </authorList>
    </citation>
    <scope>NUCLEOTIDE SEQUENCE [LARGE SCALE GENOMIC DNA]</scope>
    <source>
        <strain evidence="1 2">4M-K27</strain>
    </source>
</reference>
<dbReference type="OrthoDB" id="6001268at2"/>
<accession>A0A432M2J2</accession>
<dbReference type="EMBL" id="RYYV01000015">
    <property type="protein sequence ID" value="RUL72522.1"/>
    <property type="molecule type" value="Genomic_DNA"/>
</dbReference>
<name>A0A432M2J2_9GAMM</name>
<comment type="caution">
    <text evidence="1">The sequence shown here is derived from an EMBL/GenBank/DDBJ whole genome shotgun (WGS) entry which is preliminary data.</text>
</comment>
<sequence>MGFICFSSAALAGTPATGLGRASPHAHDWSTDPNWHVYVFVLNGITYLQVNDARNRVIGAVGTTGGQFITLPVGEFAQQVGTPQQPASMTSAIPMASPTTIYNDGKTQLTTTPMSDGTVTMQAASTQMMCDPVDCNIKGIAYQ</sequence>
<gene>
    <name evidence="1" type="ORF">EKH80_17685</name>
</gene>
<proteinExistence type="predicted"/>
<organism evidence="1 2">
    <name type="scientific">Dyella choica</name>
    <dbReference type="NCBI Taxonomy" id="1927959"/>
    <lineage>
        <taxon>Bacteria</taxon>
        <taxon>Pseudomonadati</taxon>
        <taxon>Pseudomonadota</taxon>
        <taxon>Gammaproteobacteria</taxon>
        <taxon>Lysobacterales</taxon>
        <taxon>Rhodanobacteraceae</taxon>
        <taxon>Dyella</taxon>
    </lineage>
</organism>
<dbReference type="Proteomes" id="UP000274358">
    <property type="component" value="Unassembled WGS sequence"/>
</dbReference>